<organism evidence="2 3">
    <name type="scientific">Microbulbifer variabilis</name>
    <dbReference type="NCBI Taxonomy" id="266805"/>
    <lineage>
        <taxon>Bacteria</taxon>
        <taxon>Pseudomonadati</taxon>
        <taxon>Pseudomonadota</taxon>
        <taxon>Gammaproteobacteria</taxon>
        <taxon>Cellvibrionales</taxon>
        <taxon>Microbulbiferaceae</taxon>
        <taxon>Microbulbifer</taxon>
    </lineage>
</organism>
<dbReference type="CDD" id="cd04301">
    <property type="entry name" value="NAT_SF"/>
    <property type="match status" value="1"/>
</dbReference>
<dbReference type="Gene3D" id="3.40.630.30">
    <property type="match status" value="1"/>
</dbReference>
<keyword evidence="3" id="KW-1185">Reference proteome</keyword>
<dbReference type="InterPro" id="IPR016181">
    <property type="entry name" value="Acyl_CoA_acyltransferase"/>
</dbReference>
<gene>
    <name evidence="2" type="ORF">MJO52_07540</name>
</gene>
<evidence type="ECO:0000313" key="2">
    <source>
        <dbReference type="EMBL" id="USD22980.1"/>
    </source>
</evidence>
<dbReference type="PROSITE" id="PS51186">
    <property type="entry name" value="GNAT"/>
    <property type="match status" value="1"/>
</dbReference>
<dbReference type="Pfam" id="PF13673">
    <property type="entry name" value="Acetyltransf_10"/>
    <property type="match status" value="1"/>
</dbReference>
<name>A0ABY4VJI2_9GAMM</name>
<evidence type="ECO:0000259" key="1">
    <source>
        <dbReference type="PROSITE" id="PS51186"/>
    </source>
</evidence>
<reference evidence="2" key="1">
    <citation type="submission" date="2022-02" db="EMBL/GenBank/DDBJ databases">
        <title>Coral-associated bacteria.</title>
        <authorList>
            <person name="Tang K."/>
            <person name="Wang X."/>
        </authorList>
    </citation>
    <scope>NUCLEOTIDE SEQUENCE</scope>
    <source>
        <strain evidence="2">SCSIO 43006</strain>
    </source>
</reference>
<feature type="domain" description="N-acetyltransferase" evidence="1">
    <location>
        <begin position="6"/>
        <end position="152"/>
    </location>
</feature>
<protein>
    <submittedName>
        <fullName evidence="2">GNAT family N-acetyltransferase</fullName>
    </submittedName>
</protein>
<dbReference type="InterPro" id="IPR000182">
    <property type="entry name" value="GNAT_dom"/>
</dbReference>
<dbReference type="RefSeq" id="WP_252085333.1">
    <property type="nucleotide sequence ID" value="NZ_CP092418.1"/>
</dbReference>
<dbReference type="Proteomes" id="UP001055658">
    <property type="component" value="Chromosome"/>
</dbReference>
<dbReference type="SUPFAM" id="SSF55729">
    <property type="entry name" value="Acyl-CoA N-acyltransferases (Nat)"/>
    <property type="match status" value="1"/>
</dbReference>
<dbReference type="EMBL" id="CP092418">
    <property type="protein sequence ID" value="USD22980.1"/>
    <property type="molecule type" value="Genomic_DNA"/>
</dbReference>
<proteinExistence type="predicted"/>
<sequence length="153" mass="17776">MQWQWCSFQQLSIDQLYEILRARQEVFTVEQDCPYQDADGKDQEAWHLICWDKESQSPRLMAYLRVVFPGKKYSEPSIGRVLTAESSRGTGLGKELIRRAVEQTLNEYPGLGIRISAQEHLRKFYGDFGFEQVSTPYEEDGIPHIEMLRPASE</sequence>
<accession>A0ABY4VJI2</accession>
<evidence type="ECO:0000313" key="3">
    <source>
        <dbReference type="Proteomes" id="UP001055658"/>
    </source>
</evidence>